<evidence type="ECO:0000313" key="2">
    <source>
        <dbReference type="EMBL" id="TYR97786.1"/>
    </source>
</evidence>
<dbReference type="Proteomes" id="UP000325182">
    <property type="component" value="Unassembled WGS sequence"/>
</dbReference>
<comment type="caution">
    <text evidence="2">The sequence shown here is derived from an EMBL/GenBank/DDBJ whole genome shotgun (WGS) entry which is preliminary data.</text>
</comment>
<name>A0A5D4M857_9BACI</name>
<organism evidence="2 3">
    <name type="scientific">Rossellomorea vietnamensis</name>
    <dbReference type="NCBI Taxonomy" id="218284"/>
    <lineage>
        <taxon>Bacteria</taxon>
        <taxon>Bacillati</taxon>
        <taxon>Bacillota</taxon>
        <taxon>Bacilli</taxon>
        <taxon>Bacillales</taxon>
        <taxon>Bacillaceae</taxon>
        <taxon>Rossellomorea</taxon>
    </lineage>
</organism>
<feature type="chain" id="PRO_5038992945" description="PepSY domain-containing protein" evidence="1">
    <location>
        <begin position="21"/>
        <end position="94"/>
    </location>
</feature>
<sequence>MQRMVPMLFVLLLLTLAACGNSESKITQSEAESIVVQHLTEETNKDQNTIKIKSVSKGWGKYTVEWEIDEDCEFGAVQVDDESGELLEAEESNC</sequence>
<keyword evidence="1" id="KW-0732">Signal</keyword>
<dbReference type="EMBL" id="VTEG01000016">
    <property type="protein sequence ID" value="TYR97786.1"/>
    <property type="molecule type" value="Genomic_DNA"/>
</dbReference>
<dbReference type="AlphaFoldDB" id="A0A5D4M857"/>
<evidence type="ECO:0000313" key="3">
    <source>
        <dbReference type="Proteomes" id="UP000325182"/>
    </source>
</evidence>
<protein>
    <recommendedName>
        <fullName evidence="4">PepSY domain-containing protein</fullName>
    </recommendedName>
</protein>
<feature type="signal peptide" evidence="1">
    <location>
        <begin position="1"/>
        <end position="20"/>
    </location>
</feature>
<evidence type="ECO:0008006" key="4">
    <source>
        <dbReference type="Google" id="ProtNLM"/>
    </source>
</evidence>
<evidence type="ECO:0000256" key="1">
    <source>
        <dbReference type="SAM" id="SignalP"/>
    </source>
</evidence>
<accession>A0A5D4M857</accession>
<dbReference type="RefSeq" id="WP_113928865.1">
    <property type="nucleotide sequence ID" value="NZ_VTEG01000016.1"/>
</dbReference>
<dbReference type="PROSITE" id="PS51257">
    <property type="entry name" value="PROKAR_LIPOPROTEIN"/>
    <property type="match status" value="1"/>
</dbReference>
<proteinExistence type="predicted"/>
<gene>
    <name evidence="2" type="ORF">FZC84_17360</name>
</gene>
<reference evidence="2 3" key="1">
    <citation type="submission" date="2019-08" db="EMBL/GenBank/DDBJ databases">
        <title>Bacillus genomes from the desert of Cuatro Cienegas, Coahuila.</title>
        <authorList>
            <person name="Olmedo-Alvarez G."/>
        </authorList>
    </citation>
    <scope>NUCLEOTIDE SEQUENCE [LARGE SCALE GENOMIC DNA]</scope>
    <source>
        <strain evidence="2 3">CH128b_4D</strain>
    </source>
</reference>